<proteinExistence type="predicted"/>
<dbReference type="EMBL" id="QGNW01000351">
    <property type="protein sequence ID" value="RVW75378.1"/>
    <property type="molecule type" value="Genomic_DNA"/>
</dbReference>
<dbReference type="PANTHER" id="PTHR46890:SF50">
    <property type="entry name" value="RNA-DIRECTED DNA POLYMERASE, EUKARYOTA, REVERSE TRANSCRIPTASE ZINC-BINDING DOMAIN PROTEIN-RELATED"/>
    <property type="match status" value="1"/>
</dbReference>
<sequence>MTAIRGREVLEWGAVNARGIDEGVVVFWDNKVLELTGMERCKELFLGGARAICGLWDDPWCIGGDFNVTRLPSEHSRGGRLVAAMRGFSKVIDDLPLRDLPLQGGPFTWNGGLNGQTMSRLDRFLVFEDWESQFSGVVQSTLSRPMSDHCPILLDMGRMRRGPMPFHFENMWLKEEGFKDLLKIWWQGLNFKGSSSFIMAAKLKALKKRSRALLVEEVEIRKEAREEYKKWVLMEEISWRQKSRELWFKEVEEREIQGGVVSAFQHLLSDPGVWSPSLDGLVFDRLAGEEVARLEEAFSIKEVVFALFDLNGDKAPGPDGHSLAFWQSSWNLVKKEVMGFFPRISQAWEVEGLYKLLAKVLANRLKKMVGKVVSSSQNAFVKGRQILDIVLIANGPIDSLLKSNECGVMCKLDIEKAYDHLKWDFLLQMLQKMRFGDKWVGWVKWCISTASFLMLVNGTPASFFNSSRRLRQGDPLSPYLFVIGMKALSVLIKRAVSGGFFTSFRVKGRGGERVQLTHLLYADDMLIFYDASKDQLAHLS</sequence>
<dbReference type="PROSITE" id="PS50878">
    <property type="entry name" value="RT_POL"/>
    <property type="match status" value="1"/>
</dbReference>
<reference evidence="2 3" key="1">
    <citation type="journal article" date="2018" name="PLoS Genet.">
        <title>Population sequencing reveals clonal diversity and ancestral inbreeding in the grapevine cultivar Chardonnay.</title>
        <authorList>
            <person name="Roach M.J."/>
            <person name="Johnson D.L."/>
            <person name="Bohlmann J."/>
            <person name="van Vuuren H.J."/>
            <person name="Jones S.J."/>
            <person name="Pretorius I.S."/>
            <person name="Schmidt S.A."/>
            <person name="Borneman A.R."/>
        </authorList>
    </citation>
    <scope>NUCLEOTIDE SEQUENCE [LARGE SCALE GENOMIC DNA]</scope>
    <source>
        <strain evidence="3">cv. Chardonnay</strain>
        <tissue evidence="2">Leaf</tissue>
    </source>
</reference>
<evidence type="ECO:0000313" key="2">
    <source>
        <dbReference type="EMBL" id="RVW75378.1"/>
    </source>
</evidence>
<feature type="domain" description="Reverse transcriptase" evidence="1">
    <location>
        <begin position="314"/>
        <end position="540"/>
    </location>
</feature>
<name>A0A438GT71_VITVI</name>
<dbReference type="InterPro" id="IPR052343">
    <property type="entry name" value="Retrotransposon-Effector_Assoc"/>
</dbReference>
<dbReference type="InterPro" id="IPR036691">
    <property type="entry name" value="Endo/exonu/phosph_ase_sf"/>
</dbReference>
<dbReference type="InterPro" id="IPR000477">
    <property type="entry name" value="RT_dom"/>
</dbReference>
<dbReference type="SUPFAM" id="SSF56672">
    <property type="entry name" value="DNA/RNA polymerases"/>
    <property type="match status" value="1"/>
</dbReference>
<dbReference type="Gene3D" id="3.60.10.10">
    <property type="entry name" value="Endonuclease/exonuclease/phosphatase"/>
    <property type="match status" value="1"/>
</dbReference>
<dbReference type="SUPFAM" id="SSF56219">
    <property type="entry name" value="DNase I-like"/>
    <property type="match status" value="1"/>
</dbReference>
<dbReference type="AlphaFoldDB" id="A0A438GT71"/>
<dbReference type="InterPro" id="IPR043502">
    <property type="entry name" value="DNA/RNA_pol_sf"/>
</dbReference>
<gene>
    <name evidence="2" type="primary">YTX2_84</name>
    <name evidence="2" type="ORF">CK203_052908</name>
</gene>
<evidence type="ECO:0000313" key="3">
    <source>
        <dbReference type="Proteomes" id="UP000288805"/>
    </source>
</evidence>
<dbReference type="Proteomes" id="UP000288805">
    <property type="component" value="Unassembled WGS sequence"/>
</dbReference>
<accession>A0A438GT71</accession>
<dbReference type="Pfam" id="PF00078">
    <property type="entry name" value="RVT_1"/>
    <property type="match status" value="1"/>
</dbReference>
<dbReference type="PANTHER" id="PTHR46890">
    <property type="entry name" value="NON-LTR RETROLELEMENT REVERSE TRANSCRIPTASE-LIKE PROTEIN-RELATED"/>
    <property type="match status" value="1"/>
</dbReference>
<organism evidence="2 3">
    <name type="scientific">Vitis vinifera</name>
    <name type="common">Grape</name>
    <dbReference type="NCBI Taxonomy" id="29760"/>
    <lineage>
        <taxon>Eukaryota</taxon>
        <taxon>Viridiplantae</taxon>
        <taxon>Streptophyta</taxon>
        <taxon>Embryophyta</taxon>
        <taxon>Tracheophyta</taxon>
        <taxon>Spermatophyta</taxon>
        <taxon>Magnoliopsida</taxon>
        <taxon>eudicotyledons</taxon>
        <taxon>Gunneridae</taxon>
        <taxon>Pentapetalae</taxon>
        <taxon>rosids</taxon>
        <taxon>Vitales</taxon>
        <taxon>Vitaceae</taxon>
        <taxon>Viteae</taxon>
        <taxon>Vitis</taxon>
    </lineage>
</organism>
<evidence type="ECO:0000259" key="1">
    <source>
        <dbReference type="PROSITE" id="PS50878"/>
    </source>
</evidence>
<dbReference type="CDD" id="cd01650">
    <property type="entry name" value="RT_nLTR_like"/>
    <property type="match status" value="1"/>
</dbReference>
<protein>
    <submittedName>
        <fullName evidence="2">Transposon TX1 uncharacterized 149 kDa protein</fullName>
    </submittedName>
</protein>
<comment type="caution">
    <text evidence="2">The sequence shown here is derived from an EMBL/GenBank/DDBJ whole genome shotgun (WGS) entry which is preliminary data.</text>
</comment>